<name>A0A937X5X4_9BACT</name>
<evidence type="ECO:0000256" key="1">
    <source>
        <dbReference type="SAM" id="Phobius"/>
    </source>
</evidence>
<comment type="caution">
    <text evidence="2">The sequence shown here is derived from an EMBL/GenBank/DDBJ whole genome shotgun (WGS) entry which is preliminary data.</text>
</comment>
<evidence type="ECO:0000313" key="3">
    <source>
        <dbReference type="Proteomes" id="UP000703893"/>
    </source>
</evidence>
<reference evidence="2 3" key="1">
    <citation type="submission" date="2019-03" db="EMBL/GenBank/DDBJ databases">
        <title>Lake Tanganyika Metagenome-Assembled Genomes (MAGs).</title>
        <authorList>
            <person name="Tran P."/>
        </authorList>
    </citation>
    <scope>NUCLEOTIDE SEQUENCE [LARGE SCALE GENOMIC DNA]</scope>
    <source>
        <strain evidence="2">K_DeepCast_65m_m2_236</strain>
    </source>
</reference>
<keyword evidence="1" id="KW-1133">Transmembrane helix</keyword>
<accession>A0A937X5X4</accession>
<dbReference type="Proteomes" id="UP000703893">
    <property type="component" value="Unassembled WGS sequence"/>
</dbReference>
<gene>
    <name evidence="2" type="ORF">FJZ00_07100</name>
</gene>
<protein>
    <submittedName>
        <fullName evidence="2">Uncharacterized protein</fullName>
    </submittedName>
</protein>
<evidence type="ECO:0000313" key="2">
    <source>
        <dbReference type="EMBL" id="MBM3274902.1"/>
    </source>
</evidence>
<organism evidence="2 3">
    <name type="scientific">Candidatus Tanganyikabacteria bacterium</name>
    <dbReference type="NCBI Taxonomy" id="2961651"/>
    <lineage>
        <taxon>Bacteria</taxon>
        <taxon>Bacillati</taxon>
        <taxon>Candidatus Sericytochromatia</taxon>
        <taxon>Candidatus Tanganyikabacteria</taxon>
    </lineage>
</organism>
<dbReference type="EMBL" id="VGJX01000370">
    <property type="protein sequence ID" value="MBM3274902.1"/>
    <property type="molecule type" value="Genomic_DNA"/>
</dbReference>
<sequence length="539" mass="52709">MAGVEGVKQTPFKKVNGSPIGQLIKDNPIATTGAVAATALVVAGGAAKSEAFKKVAEKGIVPAAGAAGSLYGVSMVHDAIVNDLGKSNGKAAGKTAAGTLLALGGAEIVGRSYDIKGLNQALSGPVEFLVKNHKWTGTALASGASIAGGATVVSGVKDLAEGEKLKGGAKVVGGGLVALGGAEVVGRIHDIPVLKEVLSKPAAKIAERGQSILGVGVAGGGVAAGTFAYNRFKKAANGENTAVNAALGVGSTLTSAAAVLGGAELVGRDLGIKGVDQALTGTVKAIAKNGVGATAAGTLLIAGGGVLGSEAVKNFKKGGNDLITTAEAMGAVTAAAGGLELIGKGTGYKPLQGLLTEHAGVVGGTAVTALGAALTRVSVKDMQKKGLTELNAAGTTLGAAAIPGGVGIAAATLGAEKVALNLGKTSLAIGGVGLGAITYKWGKETVESFKKGEQLKGVGYGVAAVNAGIASSWAIGTATGIKPLTQVGEYVSKYTVTPIWEKAIVPSARYLYNNPVAGAAITLAAVGGGAYWYFKNKKD</sequence>
<keyword evidence="1" id="KW-0472">Membrane</keyword>
<dbReference type="AlphaFoldDB" id="A0A937X5X4"/>
<keyword evidence="1" id="KW-0812">Transmembrane</keyword>
<proteinExistence type="predicted"/>
<feature type="transmembrane region" description="Helical" evidence="1">
    <location>
        <begin position="516"/>
        <end position="534"/>
    </location>
</feature>